<sequence>MLSHRALAGDGTREQRHLRLFAGAPRPAADPWMFQNETHTHFSADQRERNGGRRSRSQTDFASLSPPKECLRWRDAEFPLPQSPKVSQALQPDPRGVNLPLVCLMQRASMFSGG</sequence>
<evidence type="ECO:0000313" key="2">
    <source>
        <dbReference type="EMBL" id="KAJ8384670.1"/>
    </source>
</evidence>
<dbReference type="Proteomes" id="UP001221898">
    <property type="component" value="Unassembled WGS sequence"/>
</dbReference>
<comment type="caution">
    <text evidence="2">The sequence shown here is derived from an EMBL/GenBank/DDBJ whole genome shotgun (WGS) entry which is preliminary data.</text>
</comment>
<dbReference type="AlphaFoldDB" id="A0AAD7RIF8"/>
<reference evidence="2" key="1">
    <citation type="journal article" date="2023" name="Science">
        <title>Genome structures resolve the early diversification of teleost fishes.</title>
        <authorList>
            <person name="Parey E."/>
            <person name="Louis A."/>
            <person name="Montfort J."/>
            <person name="Bouchez O."/>
            <person name="Roques C."/>
            <person name="Iampietro C."/>
            <person name="Lluch J."/>
            <person name="Castinel A."/>
            <person name="Donnadieu C."/>
            <person name="Desvignes T."/>
            <person name="Floi Bucao C."/>
            <person name="Jouanno E."/>
            <person name="Wen M."/>
            <person name="Mejri S."/>
            <person name="Dirks R."/>
            <person name="Jansen H."/>
            <person name="Henkel C."/>
            <person name="Chen W.J."/>
            <person name="Zahm M."/>
            <person name="Cabau C."/>
            <person name="Klopp C."/>
            <person name="Thompson A.W."/>
            <person name="Robinson-Rechavi M."/>
            <person name="Braasch I."/>
            <person name="Lecointre G."/>
            <person name="Bobe J."/>
            <person name="Postlethwait J.H."/>
            <person name="Berthelot C."/>
            <person name="Roest Crollius H."/>
            <person name="Guiguen Y."/>
        </authorList>
    </citation>
    <scope>NUCLEOTIDE SEQUENCE</scope>
    <source>
        <strain evidence="2">NC1722</strain>
    </source>
</reference>
<evidence type="ECO:0000313" key="3">
    <source>
        <dbReference type="Proteomes" id="UP001221898"/>
    </source>
</evidence>
<accession>A0AAD7RIF8</accession>
<organism evidence="2 3">
    <name type="scientific">Aldrovandia affinis</name>
    <dbReference type="NCBI Taxonomy" id="143900"/>
    <lineage>
        <taxon>Eukaryota</taxon>
        <taxon>Metazoa</taxon>
        <taxon>Chordata</taxon>
        <taxon>Craniata</taxon>
        <taxon>Vertebrata</taxon>
        <taxon>Euteleostomi</taxon>
        <taxon>Actinopterygii</taxon>
        <taxon>Neopterygii</taxon>
        <taxon>Teleostei</taxon>
        <taxon>Notacanthiformes</taxon>
        <taxon>Halosauridae</taxon>
        <taxon>Aldrovandia</taxon>
    </lineage>
</organism>
<keyword evidence="3" id="KW-1185">Reference proteome</keyword>
<proteinExistence type="predicted"/>
<gene>
    <name evidence="2" type="ORF">AAFF_G00200020</name>
</gene>
<feature type="compositionally biased region" description="Basic and acidic residues" evidence="1">
    <location>
        <begin position="38"/>
        <end position="51"/>
    </location>
</feature>
<dbReference type="EMBL" id="JAINUG010000267">
    <property type="protein sequence ID" value="KAJ8384670.1"/>
    <property type="molecule type" value="Genomic_DNA"/>
</dbReference>
<name>A0AAD7RIF8_9TELE</name>
<protein>
    <submittedName>
        <fullName evidence="2">Uncharacterized protein</fullName>
    </submittedName>
</protein>
<feature type="region of interest" description="Disordered" evidence="1">
    <location>
        <begin position="1"/>
        <end position="67"/>
    </location>
</feature>
<evidence type="ECO:0000256" key="1">
    <source>
        <dbReference type="SAM" id="MobiDB-lite"/>
    </source>
</evidence>